<dbReference type="Proteomes" id="UP000821865">
    <property type="component" value="Chromosome 8"/>
</dbReference>
<accession>A0ACB8CCA3</accession>
<evidence type="ECO:0000313" key="1">
    <source>
        <dbReference type="EMBL" id="KAH7938495.1"/>
    </source>
</evidence>
<gene>
    <name evidence="1" type="ORF">HPB49_024636</name>
</gene>
<dbReference type="EMBL" id="CM023477">
    <property type="protein sequence ID" value="KAH7938495.1"/>
    <property type="molecule type" value="Genomic_DNA"/>
</dbReference>
<proteinExistence type="predicted"/>
<name>A0ACB8CCA3_DERSI</name>
<evidence type="ECO:0000313" key="2">
    <source>
        <dbReference type="Proteomes" id="UP000821865"/>
    </source>
</evidence>
<reference evidence="1" key="1">
    <citation type="submission" date="2020-05" db="EMBL/GenBank/DDBJ databases">
        <title>Large-scale comparative analyses of tick genomes elucidate their genetic diversity and vector capacities.</title>
        <authorList>
            <person name="Jia N."/>
            <person name="Wang J."/>
            <person name="Shi W."/>
            <person name="Du L."/>
            <person name="Sun Y."/>
            <person name="Zhan W."/>
            <person name="Jiang J."/>
            <person name="Wang Q."/>
            <person name="Zhang B."/>
            <person name="Ji P."/>
            <person name="Sakyi L.B."/>
            <person name="Cui X."/>
            <person name="Yuan T."/>
            <person name="Jiang B."/>
            <person name="Yang W."/>
            <person name="Lam T.T.-Y."/>
            <person name="Chang Q."/>
            <person name="Ding S."/>
            <person name="Wang X."/>
            <person name="Zhu J."/>
            <person name="Ruan X."/>
            <person name="Zhao L."/>
            <person name="Wei J."/>
            <person name="Que T."/>
            <person name="Du C."/>
            <person name="Cheng J."/>
            <person name="Dai P."/>
            <person name="Han X."/>
            <person name="Huang E."/>
            <person name="Gao Y."/>
            <person name="Liu J."/>
            <person name="Shao H."/>
            <person name="Ye R."/>
            <person name="Li L."/>
            <person name="Wei W."/>
            <person name="Wang X."/>
            <person name="Wang C."/>
            <person name="Yang T."/>
            <person name="Huo Q."/>
            <person name="Li W."/>
            <person name="Guo W."/>
            <person name="Chen H."/>
            <person name="Zhou L."/>
            <person name="Ni X."/>
            <person name="Tian J."/>
            <person name="Zhou Y."/>
            <person name="Sheng Y."/>
            <person name="Liu T."/>
            <person name="Pan Y."/>
            <person name="Xia L."/>
            <person name="Li J."/>
            <person name="Zhao F."/>
            <person name="Cao W."/>
        </authorList>
    </citation>
    <scope>NUCLEOTIDE SEQUENCE</scope>
    <source>
        <strain evidence="1">Dsil-2018</strain>
    </source>
</reference>
<organism evidence="1 2">
    <name type="scientific">Dermacentor silvarum</name>
    <name type="common">Tick</name>
    <dbReference type="NCBI Taxonomy" id="543639"/>
    <lineage>
        <taxon>Eukaryota</taxon>
        <taxon>Metazoa</taxon>
        <taxon>Ecdysozoa</taxon>
        <taxon>Arthropoda</taxon>
        <taxon>Chelicerata</taxon>
        <taxon>Arachnida</taxon>
        <taxon>Acari</taxon>
        <taxon>Parasitiformes</taxon>
        <taxon>Ixodida</taxon>
        <taxon>Ixodoidea</taxon>
        <taxon>Ixodidae</taxon>
        <taxon>Rhipicephalinae</taxon>
        <taxon>Dermacentor</taxon>
    </lineage>
</organism>
<comment type="caution">
    <text evidence="1">The sequence shown here is derived from an EMBL/GenBank/DDBJ whole genome shotgun (WGS) entry which is preliminary data.</text>
</comment>
<protein>
    <submittedName>
        <fullName evidence="1">Uncharacterized protein</fullName>
    </submittedName>
</protein>
<keyword evidence="2" id="KW-1185">Reference proteome</keyword>
<sequence length="179" mass="19602">MTETAATTTPARTSVMTTTLGSLAEFFPDSGNIDLGRFCLYATANKVDASGKSQVFLTVLGEKAYATLRSLLLPKKTNGGQVRRSCRSSPKALCSKTVSGYRTVSLLPAKARTVRKPETVRRLAENTGSFETFLEEVLRDRLITAIRTDSIRCRLLALSDDEVTYERLCQIANALETAQ</sequence>